<sequence length="58" mass="6780">MDWADIIEWRTIVVPEMESYISDESIEKYESLGYENFPTDNNHIMGFNAFQLSDGLAF</sequence>
<organism evidence="1 2">
    <name type="scientific">Tetragenococcus halophilus subsp. halophilus</name>
    <dbReference type="NCBI Taxonomy" id="1513897"/>
    <lineage>
        <taxon>Bacteria</taxon>
        <taxon>Bacillati</taxon>
        <taxon>Bacillota</taxon>
        <taxon>Bacilli</taxon>
        <taxon>Lactobacillales</taxon>
        <taxon>Enterococcaceae</taxon>
        <taxon>Tetragenococcus</taxon>
    </lineage>
</organism>
<dbReference type="EMBL" id="BDEC01000033">
    <property type="protein sequence ID" value="GBD68078.1"/>
    <property type="molecule type" value="Genomic_DNA"/>
</dbReference>
<accession>A0A2H6CSV2</accession>
<evidence type="ECO:0000313" key="2">
    <source>
        <dbReference type="Proteomes" id="UP000236214"/>
    </source>
</evidence>
<protein>
    <submittedName>
        <fullName evidence="1">Uncharacterized protein</fullName>
    </submittedName>
</protein>
<dbReference type="AlphaFoldDB" id="A0A2H6CSV2"/>
<dbReference type="RefSeq" id="WP_014125598.1">
    <property type="nucleotide sequence ID" value="NZ_BAABQP010000008.1"/>
</dbReference>
<proteinExistence type="predicted"/>
<dbReference type="GeneID" id="64055296"/>
<reference evidence="1 2" key="1">
    <citation type="submission" date="2016-05" db="EMBL/GenBank/DDBJ databases">
        <title>Whole genome sequencing of Tetragenococcus halophilus subsp. halophilus NISL 7118.</title>
        <authorList>
            <person name="Shiwa Y."/>
            <person name="Nishimura I."/>
            <person name="Yoshikawa H."/>
            <person name="Koyama Y."/>
            <person name="Oguma T."/>
        </authorList>
    </citation>
    <scope>NUCLEOTIDE SEQUENCE [LARGE SCALE GENOMIC DNA]</scope>
    <source>
        <strain evidence="1 2">NISL 7118</strain>
    </source>
</reference>
<gene>
    <name evidence="1" type="ORF">TEHN7118_0884</name>
</gene>
<evidence type="ECO:0000313" key="1">
    <source>
        <dbReference type="EMBL" id="GBD68078.1"/>
    </source>
</evidence>
<comment type="caution">
    <text evidence="1">The sequence shown here is derived from an EMBL/GenBank/DDBJ whole genome shotgun (WGS) entry which is preliminary data.</text>
</comment>
<dbReference type="Proteomes" id="UP000236214">
    <property type="component" value="Unassembled WGS sequence"/>
</dbReference>
<name>A0A2H6CSV2_TETHA</name>
<keyword evidence="2" id="KW-1185">Reference proteome</keyword>